<evidence type="ECO:0000313" key="2">
    <source>
        <dbReference type="EMBL" id="NUB45465.1"/>
    </source>
</evidence>
<proteinExistence type="predicted"/>
<dbReference type="EMBL" id="WHUT02000008">
    <property type="protein sequence ID" value="NUB45465.1"/>
    <property type="molecule type" value="Genomic_DNA"/>
</dbReference>
<evidence type="ECO:0000256" key="1">
    <source>
        <dbReference type="SAM" id="MobiDB-lite"/>
    </source>
</evidence>
<protein>
    <submittedName>
        <fullName evidence="2">Uncharacterized protein</fullName>
    </submittedName>
</protein>
<feature type="compositionally biased region" description="Polar residues" evidence="1">
    <location>
        <begin position="56"/>
        <end position="65"/>
    </location>
</feature>
<sequence>MEWNRIETKWHEMARRLQNMTPAERQNLSAGRIADAQDAVSQPEPKTPSRIRGADTATSSLRALA</sequence>
<evidence type="ECO:0000313" key="3">
    <source>
        <dbReference type="Proteomes" id="UP000484076"/>
    </source>
</evidence>
<comment type="caution">
    <text evidence="2">The sequence shown here is derived from an EMBL/GenBank/DDBJ whole genome shotgun (WGS) entry which is preliminary data.</text>
</comment>
<gene>
    <name evidence="2" type="ORF">GEU84_013790</name>
</gene>
<accession>A0A8X8KPT7</accession>
<keyword evidence="3" id="KW-1185">Reference proteome</keyword>
<organism evidence="2 3">
    <name type="scientific">Fertoeibacter niger</name>
    <dbReference type="NCBI Taxonomy" id="2656921"/>
    <lineage>
        <taxon>Bacteria</taxon>
        <taxon>Pseudomonadati</taxon>
        <taxon>Pseudomonadota</taxon>
        <taxon>Alphaproteobacteria</taxon>
        <taxon>Rhodobacterales</taxon>
        <taxon>Paracoccaceae</taxon>
        <taxon>Fertoeibacter</taxon>
    </lineage>
</organism>
<dbReference type="RefSeq" id="WP_152827066.1">
    <property type="nucleotide sequence ID" value="NZ_WHUT02000008.1"/>
</dbReference>
<dbReference type="AlphaFoldDB" id="A0A8X8KPT7"/>
<feature type="region of interest" description="Disordered" evidence="1">
    <location>
        <begin position="34"/>
        <end position="65"/>
    </location>
</feature>
<dbReference type="Proteomes" id="UP000484076">
    <property type="component" value="Unassembled WGS sequence"/>
</dbReference>
<name>A0A8X8KPT7_9RHOB</name>
<reference evidence="2" key="1">
    <citation type="submission" date="2020-05" db="EMBL/GenBank/DDBJ databases">
        <title>Fertoebacter nigrum gen. nov., sp. nov., a new member of the family Rhodobacteraceae.</title>
        <authorList>
            <person name="Szuroczki S."/>
            <person name="Abbaszade G."/>
            <person name="Buni D."/>
            <person name="Schumann P."/>
            <person name="Toth E."/>
        </authorList>
    </citation>
    <scope>NUCLEOTIDE SEQUENCE</scope>
    <source>
        <strain evidence="2">RG-N-1a</strain>
    </source>
</reference>